<feature type="transmembrane region" description="Helical" evidence="1">
    <location>
        <begin position="20"/>
        <end position="43"/>
    </location>
</feature>
<proteinExistence type="predicted"/>
<evidence type="ECO:0000256" key="1">
    <source>
        <dbReference type="SAM" id="Phobius"/>
    </source>
</evidence>
<keyword evidence="1" id="KW-0472">Membrane</keyword>
<evidence type="ECO:0000313" key="3">
    <source>
        <dbReference type="Proteomes" id="UP001215598"/>
    </source>
</evidence>
<dbReference type="EMBL" id="JARKIB010000018">
    <property type="protein sequence ID" value="KAJ7769418.1"/>
    <property type="molecule type" value="Genomic_DNA"/>
</dbReference>
<keyword evidence="1" id="KW-0812">Transmembrane</keyword>
<comment type="caution">
    <text evidence="2">The sequence shown here is derived from an EMBL/GenBank/DDBJ whole genome shotgun (WGS) entry which is preliminary data.</text>
</comment>
<keyword evidence="3" id="KW-1185">Reference proteome</keyword>
<sequence length="77" mass="8583">MPSESLDSKGRYPQDMIGALVPRLLLIGLTGGCTVAIFHALFYPTQGNIIDWSLKVKDGVWGRFWTKNLMGLTEKQT</sequence>
<gene>
    <name evidence="2" type="ORF">B0H16DRAFT_1517792</name>
</gene>
<name>A0AAD7NPC5_9AGAR</name>
<dbReference type="AlphaFoldDB" id="A0AAD7NPC5"/>
<accession>A0AAD7NPC5</accession>
<dbReference type="Proteomes" id="UP001215598">
    <property type="component" value="Unassembled WGS sequence"/>
</dbReference>
<protein>
    <submittedName>
        <fullName evidence="2">Uncharacterized protein</fullName>
    </submittedName>
</protein>
<keyword evidence="1" id="KW-1133">Transmembrane helix</keyword>
<evidence type="ECO:0000313" key="2">
    <source>
        <dbReference type="EMBL" id="KAJ7769418.1"/>
    </source>
</evidence>
<reference evidence="2" key="1">
    <citation type="submission" date="2023-03" db="EMBL/GenBank/DDBJ databases">
        <title>Massive genome expansion in bonnet fungi (Mycena s.s.) driven by repeated elements and novel gene families across ecological guilds.</title>
        <authorList>
            <consortium name="Lawrence Berkeley National Laboratory"/>
            <person name="Harder C.B."/>
            <person name="Miyauchi S."/>
            <person name="Viragh M."/>
            <person name="Kuo A."/>
            <person name="Thoen E."/>
            <person name="Andreopoulos B."/>
            <person name="Lu D."/>
            <person name="Skrede I."/>
            <person name="Drula E."/>
            <person name="Henrissat B."/>
            <person name="Morin E."/>
            <person name="Kohler A."/>
            <person name="Barry K."/>
            <person name="LaButti K."/>
            <person name="Morin E."/>
            <person name="Salamov A."/>
            <person name="Lipzen A."/>
            <person name="Mereny Z."/>
            <person name="Hegedus B."/>
            <person name="Baldrian P."/>
            <person name="Stursova M."/>
            <person name="Weitz H."/>
            <person name="Taylor A."/>
            <person name="Grigoriev I.V."/>
            <person name="Nagy L.G."/>
            <person name="Martin F."/>
            <person name="Kauserud H."/>
        </authorList>
    </citation>
    <scope>NUCLEOTIDE SEQUENCE</scope>
    <source>
        <strain evidence="2">CBHHK182m</strain>
    </source>
</reference>
<organism evidence="2 3">
    <name type="scientific">Mycena metata</name>
    <dbReference type="NCBI Taxonomy" id="1033252"/>
    <lineage>
        <taxon>Eukaryota</taxon>
        <taxon>Fungi</taxon>
        <taxon>Dikarya</taxon>
        <taxon>Basidiomycota</taxon>
        <taxon>Agaricomycotina</taxon>
        <taxon>Agaricomycetes</taxon>
        <taxon>Agaricomycetidae</taxon>
        <taxon>Agaricales</taxon>
        <taxon>Marasmiineae</taxon>
        <taxon>Mycenaceae</taxon>
        <taxon>Mycena</taxon>
    </lineage>
</organism>